<gene>
    <name evidence="2" type="ORF">TCE0_042r15344</name>
</gene>
<reference evidence="3" key="1">
    <citation type="journal article" date="2015" name="Genome Announc.">
        <title>Draft genome sequence of Talaromyces cellulolyticus strain Y-94, a source of lignocellulosic biomass-degrading enzymes.</title>
        <authorList>
            <person name="Fujii T."/>
            <person name="Koike H."/>
            <person name="Sawayama S."/>
            <person name="Yano S."/>
            <person name="Inoue H."/>
        </authorList>
    </citation>
    <scope>NUCLEOTIDE SEQUENCE [LARGE SCALE GENOMIC DNA]</scope>
    <source>
        <strain evidence="3">Y-94</strain>
    </source>
</reference>
<dbReference type="AlphaFoldDB" id="A0A6V8HKG7"/>
<evidence type="ECO:0000313" key="3">
    <source>
        <dbReference type="Proteomes" id="UP000053095"/>
    </source>
</evidence>
<organism evidence="2 3">
    <name type="scientific">Talaromyces pinophilus</name>
    <name type="common">Penicillium pinophilum</name>
    <dbReference type="NCBI Taxonomy" id="128442"/>
    <lineage>
        <taxon>Eukaryota</taxon>
        <taxon>Fungi</taxon>
        <taxon>Dikarya</taxon>
        <taxon>Ascomycota</taxon>
        <taxon>Pezizomycotina</taxon>
        <taxon>Eurotiomycetes</taxon>
        <taxon>Eurotiomycetidae</taxon>
        <taxon>Eurotiales</taxon>
        <taxon>Trichocomaceae</taxon>
        <taxon>Talaromyces</taxon>
        <taxon>Talaromyces sect. Talaromyces</taxon>
    </lineage>
</organism>
<name>A0A6V8HKG7_TALPI</name>
<evidence type="ECO:0000256" key="1">
    <source>
        <dbReference type="SAM" id="MobiDB-lite"/>
    </source>
</evidence>
<proteinExistence type="predicted"/>
<keyword evidence="3" id="KW-1185">Reference proteome</keyword>
<evidence type="ECO:0000313" key="2">
    <source>
        <dbReference type="EMBL" id="GAM41878.1"/>
    </source>
</evidence>
<dbReference type="EMBL" id="DF933838">
    <property type="protein sequence ID" value="GAM41878.1"/>
    <property type="molecule type" value="Genomic_DNA"/>
</dbReference>
<accession>A0A6V8HKG7</accession>
<feature type="region of interest" description="Disordered" evidence="1">
    <location>
        <begin position="1"/>
        <end position="25"/>
    </location>
</feature>
<comment type="caution">
    <text evidence="2">The sequence shown here is derived from an EMBL/GenBank/DDBJ whole genome shotgun (WGS) entry which is preliminary data.</text>
</comment>
<protein>
    <submittedName>
        <fullName evidence="2">Uncharacterized protein</fullName>
    </submittedName>
</protein>
<dbReference type="Proteomes" id="UP000053095">
    <property type="component" value="Unassembled WGS sequence"/>
</dbReference>
<sequence length="252" mass="28713">MSSVPSANSESGGSEASVEPGPTFCPWNGPPEEHIVWVQSNEVHLIPLGDQKCHHKLEVTAQDTLDSSATAGKRLTDDLIIFSSRSGVIFGRIPNSLTDEAVVRWLELFREHVSTSEQAAWWHTGHSGPWAGHTVAPMNAKRTTCIYSNTRNGKERPWVILDILIAYAENKPWVLGWEDVENHVAEIKGTFYVPRQRKRQRNVQKQKEQSEKSKPTKVSFIWDPVEQSRKVILRHDEWKDELLMERVEMSLI</sequence>
<feature type="compositionally biased region" description="Low complexity" evidence="1">
    <location>
        <begin position="1"/>
        <end position="22"/>
    </location>
</feature>